<proteinExistence type="predicted"/>
<dbReference type="EMBL" id="JAVXUP010002775">
    <property type="protein sequence ID" value="KAK3001488.1"/>
    <property type="molecule type" value="Genomic_DNA"/>
</dbReference>
<dbReference type="PANTHER" id="PTHR36608">
    <property type="entry name" value="POLYPHENOL OXIDASE C, CHLOROPLASTIC-LIKE"/>
    <property type="match status" value="1"/>
</dbReference>
<feature type="domain" description="Polyphenol oxidase C-terminal" evidence="2">
    <location>
        <begin position="87"/>
        <end position="216"/>
    </location>
</feature>
<gene>
    <name evidence="4" type="ORF">RJ639_008367</name>
    <name evidence="3" type="ORF">RJ639_020532</name>
</gene>
<dbReference type="Proteomes" id="UP001188597">
    <property type="component" value="Unassembled WGS sequence"/>
</dbReference>
<dbReference type="AlphaFoldDB" id="A0AA88V7A9"/>
<evidence type="ECO:0000313" key="3">
    <source>
        <dbReference type="EMBL" id="KAK3001488.1"/>
    </source>
</evidence>
<dbReference type="PANTHER" id="PTHR36608:SF1">
    <property type="entry name" value="POLYPHENOL OXIDASE C, CHLOROPLASTIC-LIKE"/>
    <property type="match status" value="1"/>
</dbReference>
<evidence type="ECO:0000256" key="1">
    <source>
        <dbReference type="SAM" id="MobiDB-lite"/>
    </source>
</evidence>
<keyword evidence="5" id="KW-1185">Reference proteome</keyword>
<name>A0AA88V7A9_9ASTE</name>
<dbReference type="Pfam" id="PF12143">
    <property type="entry name" value="PPO1_KFDV"/>
    <property type="match status" value="1"/>
</dbReference>
<evidence type="ECO:0000313" key="4">
    <source>
        <dbReference type="EMBL" id="KAK3013544.1"/>
    </source>
</evidence>
<comment type="caution">
    <text evidence="3">The sequence shown here is derived from an EMBL/GenBank/DDBJ whole genome shotgun (WGS) entry which is preliminary data.</text>
</comment>
<sequence>MASLPLPTITPPALRSWPSFPNISRASINRKHNNGGHDQPPLETPASRKFGRRNVLLLIGGLYSTTTISLNAAPAAPASTAVPKVVFPVTLDKVLRVLVQRPRKSRSKREKDEEEEILVIDGIEFDNEEYVKFDVLINDDEDEKGSAPSKTEFAGSFARLPHKNKREGMKTRTCLRLGISELLEDLGADGDDALVVTLVPRSGSQDLTVAGVKIEFA</sequence>
<protein>
    <recommendedName>
        <fullName evidence="2">Polyphenol oxidase C-terminal domain-containing protein</fullName>
    </recommendedName>
</protein>
<organism evidence="3 5">
    <name type="scientific">Escallonia herrerae</name>
    <dbReference type="NCBI Taxonomy" id="1293975"/>
    <lineage>
        <taxon>Eukaryota</taxon>
        <taxon>Viridiplantae</taxon>
        <taxon>Streptophyta</taxon>
        <taxon>Embryophyta</taxon>
        <taxon>Tracheophyta</taxon>
        <taxon>Spermatophyta</taxon>
        <taxon>Magnoliopsida</taxon>
        <taxon>eudicotyledons</taxon>
        <taxon>Gunneridae</taxon>
        <taxon>Pentapetalae</taxon>
        <taxon>asterids</taxon>
        <taxon>campanulids</taxon>
        <taxon>Escalloniales</taxon>
        <taxon>Escalloniaceae</taxon>
        <taxon>Escallonia</taxon>
    </lineage>
</organism>
<evidence type="ECO:0000259" key="2">
    <source>
        <dbReference type="Pfam" id="PF12143"/>
    </source>
</evidence>
<evidence type="ECO:0000313" key="5">
    <source>
        <dbReference type="Proteomes" id="UP001188597"/>
    </source>
</evidence>
<dbReference type="InterPro" id="IPR022740">
    <property type="entry name" value="Polyphenol_oxidase_C"/>
</dbReference>
<dbReference type="EMBL" id="JAVXUP010001291">
    <property type="protein sequence ID" value="KAK3013544.1"/>
    <property type="molecule type" value="Genomic_DNA"/>
</dbReference>
<accession>A0AA88V7A9</accession>
<dbReference type="GO" id="GO:0004097">
    <property type="term" value="F:catechol oxidase activity"/>
    <property type="evidence" value="ECO:0007669"/>
    <property type="project" value="InterPro"/>
</dbReference>
<reference evidence="3" key="1">
    <citation type="submission" date="2022-12" db="EMBL/GenBank/DDBJ databases">
        <title>Draft genome assemblies for two species of Escallonia (Escalloniales).</title>
        <authorList>
            <person name="Chanderbali A."/>
            <person name="Dervinis C."/>
            <person name="Anghel I."/>
            <person name="Soltis D."/>
            <person name="Soltis P."/>
            <person name="Zapata F."/>
        </authorList>
    </citation>
    <scope>NUCLEOTIDE SEQUENCE</scope>
    <source>
        <strain evidence="3">UCBG64.0493</strain>
        <tissue evidence="3">Leaf</tissue>
    </source>
</reference>
<feature type="region of interest" description="Disordered" evidence="1">
    <location>
        <begin position="25"/>
        <end position="46"/>
    </location>
</feature>